<feature type="signal peptide" evidence="1">
    <location>
        <begin position="1"/>
        <end position="23"/>
    </location>
</feature>
<feature type="chain" id="PRO_5008535743" evidence="1">
    <location>
        <begin position="24"/>
        <end position="339"/>
    </location>
</feature>
<evidence type="ECO:0000313" key="2">
    <source>
        <dbReference type="EMBL" id="ANY77298.1"/>
    </source>
</evidence>
<reference evidence="2" key="1">
    <citation type="submission" date="2016-07" db="EMBL/GenBank/DDBJ databases">
        <title>Microvirga ossetica sp. nov. a new species of rhizobia isolated from root nodules of the legume species Vicia alpestris Steven originated from North Ossetia region in the Caucasus.</title>
        <authorList>
            <person name="Safronova V.I."/>
            <person name="Kuznetsova I.G."/>
            <person name="Sazanova A.L."/>
            <person name="Belimov A."/>
            <person name="Andronov E."/>
            <person name="Osledkin Y.S."/>
            <person name="Onishchuk O.P."/>
            <person name="Kurchak O.N."/>
            <person name="Shaposhnikov A.I."/>
            <person name="Willems A."/>
            <person name="Tikhonovich I.A."/>
        </authorList>
    </citation>
    <scope>NUCLEOTIDE SEQUENCE [LARGE SCALE GENOMIC DNA]</scope>
    <source>
        <strain evidence="2">V5/3M</strain>
    </source>
</reference>
<organism evidence="2">
    <name type="scientific">Microvirga ossetica</name>
    <dbReference type="NCBI Taxonomy" id="1882682"/>
    <lineage>
        <taxon>Bacteria</taxon>
        <taxon>Pseudomonadati</taxon>
        <taxon>Pseudomonadota</taxon>
        <taxon>Alphaproteobacteria</taxon>
        <taxon>Hyphomicrobiales</taxon>
        <taxon>Methylobacteriaceae</taxon>
        <taxon>Microvirga</taxon>
    </lineage>
</organism>
<sequence>MYRAAACVMMGAVLLSSTKPASAFILTFRDVSDALDTCAGGKTPKTEAVKGEVFAFINSSIAAGSGNLMTLRRNFNLTKGSFGEDDAYEPFTQCATEKATDILKQAGARLVRKIPDLDPEYKNRSFAFFPTLLGQSISAYQLVRVRKDYKTIINIDNITCDATFSVAYVVYPEDSLQPGLEPSVAVQQPVKARFQIELTRASKEVAQAIQETADAIKSAQWITDKASYNAELENFVQTHSDELWLWVNLMSKDKTCSALVSVREERSPHWTSHHTRYEPRPVSWRGLVPRSLMNLRTASSPARPIVHFRNAGCHADINDLPLSPRKHQAWISSLALGGQ</sequence>
<dbReference type="AlphaFoldDB" id="A0A1B2EBF2"/>
<keyword evidence="1" id="KW-0732">Signal</keyword>
<proteinExistence type="predicted"/>
<dbReference type="EMBL" id="CP016616">
    <property type="protein sequence ID" value="ANY77298.1"/>
    <property type="molecule type" value="Genomic_DNA"/>
</dbReference>
<evidence type="ECO:0000256" key="1">
    <source>
        <dbReference type="SAM" id="SignalP"/>
    </source>
</evidence>
<name>A0A1B2EBF2_9HYPH</name>
<dbReference type="KEGG" id="moc:BB934_02895"/>
<dbReference type="RefSeq" id="WP_099508293.1">
    <property type="nucleotide sequence ID" value="NZ_CP016616.1"/>
</dbReference>
<gene>
    <name evidence="2" type="ORF">BB934_02895</name>
</gene>
<protein>
    <submittedName>
        <fullName evidence="2">Uncharacterized protein</fullName>
    </submittedName>
</protein>
<accession>A0A1B2EBF2</accession>